<protein>
    <recommendedName>
        <fullName evidence="1">Integrase catalytic domain-containing protein</fullName>
    </recommendedName>
</protein>
<dbReference type="InterPro" id="IPR012337">
    <property type="entry name" value="RNaseH-like_sf"/>
</dbReference>
<evidence type="ECO:0000313" key="4">
    <source>
        <dbReference type="Proteomes" id="UP000307164"/>
    </source>
</evidence>
<feature type="domain" description="Integrase catalytic" evidence="1">
    <location>
        <begin position="14"/>
        <end position="68"/>
    </location>
</feature>
<evidence type="ECO:0000259" key="1">
    <source>
        <dbReference type="Pfam" id="PF13333"/>
    </source>
</evidence>
<comment type="caution">
    <text evidence="2">The sequence shown here is derived from an EMBL/GenBank/DDBJ whole genome shotgun (WGS) entry which is preliminary data.</text>
</comment>
<evidence type="ECO:0000313" key="2">
    <source>
        <dbReference type="EMBL" id="TMO68525.1"/>
    </source>
</evidence>
<sequence>MSLRGHCLDNAVAESFFHSLKAERVERNVYENRNEARADLFDYIEMFCNRKRLHSHFGYVSPDEYENQFITGRLRSESTGFSYL</sequence>
<dbReference type="SUPFAM" id="SSF53098">
    <property type="entry name" value="Ribonuclease H-like"/>
    <property type="match status" value="1"/>
</dbReference>
<reference evidence="5" key="2">
    <citation type="submission" date="2019-06" db="EMBL/GenBank/DDBJ databases">
        <title>Co-occurence of chitin degradation, pigmentation and bioactivity in marine Pseudoalteromonas.</title>
        <authorList>
            <person name="Sonnenschein E.C."/>
            <person name="Bech P.K."/>
        </authorList>
    </citation>
    <scope>NUCLEOTIDE SEQUENCE [LARGE SCALE GENOMIC DNA]</scope>
    <source>
        <strain evidence="5">S3790</strain>
    </source>
</reference>
<accession>A0A5S3V9G8</accession>
<dbReference type="OrthoDB" id="9810995at2"/>
<dbReference type="Proteomes" id="UP000307217">
    <property type="component" value="Unassembled WGS sequence"/>
</dbReference>
<dbReference type="GO" id="GO:0015074">
    <property type="term" value="P:DNA integration"/>
    <property type="evidence" value="ECO:0007669"/>
    <property type="project" value="InterPro"/>
</dbReference>
<gene>
    <name evidence="2" type="ORF">CWC19_09175</name>
    <name evidence="3" type="ORF">CWC20_11290</name>
</gene>
<dbReference type="PANTHER" id="PTHR46889">
    <property type="entry name" value="TRANSPOSASE INSF FOR INSERTION SEQUENCE IS3B-RELATED"/>
    <property type="match status" value="1"/>
</dbReference>
<dbReference type="EMBL" id="PNBX01000034">
    <property type="protein sequence ID" value="TMO68525.1"/>
    <property type="molecule type" value="Genomic_DNA"/>
</dbReference>
<dbReference type="EMBL" id="PNBW01000050">
    <property type="protein sequence ID" value="TMO74182.1"/>
    <property type="molecule type" value="Genomic_DNA"/>
</dbReference>
<dbReference type="AlphaFoldDB" id="A0A5S3V9G8"/>
<dbReference type="InterPro" id="IPR050900">
    <property type="entry name" value="Transposase_IS3/IS150/IS904"/>
</dbReference>
<evidence type="ECO:0000313" key="3">
    <source>
        <dbReference type="EMBL" id="TMO74182.1"/>
    </source>
</evidence>
<reference evidence="2" key="3">
    <citation type="submission" date="2019-09" db="EMBL/GenBank/DDBJ databases">
        <title>Co-occurence of chitin degradation, pigmentation and bioactivity in marine Pseudoalteromonas.</title>
        <authorList>
            <person name="Sonnenschein E.C."/>
            <person name="Bech P.K."/>
        </authorList>
    </citation>
    <scope>NUCLEOTIDE SEQUENCE</scope>
    <source>
        <strain evidence="2">S3790</strain>
        <strain evidence="3 4">S3895</strain>
    </source>
</reference>
<dbReference type="PANTHER" id="PTHR46889:SF4">
    <property type="entry name" value="TRANSPOSASE INSO FOR INSERTION SEQUENCE ELEMENT IS911B-RELATED"/>
    <property type="match status" value="1"/>
</dbReference>
<dbReference type="Pfam" id="PF13333">
    <property type="entry name" value="rve_2"/>
    <property type="match status" value="1"/>
</dbReference>
<evidence type="ECO:0000313" key="5">
    <source>
        <dbReference type="Proteomes" id="UP000307217"/>
    </source>
</evidence>
<dbReference type="Proteomes" id="UP000307164">
    <property type="component" value="Unassembled WGS sequence"/>
</dbReference>
<proteinExistence type="predicted"/>
<keyword evidence="4" id="KW-1185">Reference proteome</keyword>
<dbReference type="InterPro" id="IPR001584">
    <property type="entry name" value="Integrase_cat-core"/>
</dbReference>
<name>A0A5S3V9G8_9GAMM</name>
<organism evidence="2 5">
    <name type="scientific">Pseudoalteromonas aurantia</name>
    <dbReference type="NCBI Taxonomy" id="43654"/>
    <lineage>
        <taxon>Bacteria</taxon>
        <taxon>Pseudomonadati</taxon>
        <taxon>Pseudomonadota</taxon>
        <taxon>Gammaproteobacteria</taxon>
        <taxon>Alteromonadales</taxon>
        <taxon>Pseudoalteromonadaceae</taxon>
        <taxon>Pseudoalteromonas</taxon>
    </lineage>
</organism>
<reference evidence="2 5" key="1">
    <citation type="submission" date="2018-01" db="EMBL/GenBank/DDBJ databases">
        <authorList>
            <person name="Paulsen S."/>
            <person name="Gram L.K."/>
        </authorList>
    </citation>
    <scope>NUCLEOTIDE SEQUENCE [LARGE SCALE GENOMIC DNA]</scope>
    <source>
        <strain evidence="2 5">S3790</strain>
        <strain evidence="3">S3895</strain>
    </source>
</reference>